<dbReference type="PROSITE" id="PS51318">
    <property type="entry name" value="TAT"/>
    <property type="match status" value="1"/>
</dbReference>
<reference evidence="8" key="1">
    <citation type="submission" date="2021-09" db="EMBL/GenBank/DDBJ databases">
        <title>Complete genome sequence and metabolic characterization of Streptomyces tanashiensis DSM 731 the producer of antibacterial Kalafungin and diverse secondary metabolites.</title>
        <authorList>
            <person name="Abbasi M.N."/>
            <person name="Anwar M.N."/>
            <person name="Alam K."/>
            <person name="Shoaib M."/>
            <person name="Lin Z."/>
            <person name="Hayat M."/>
            <person name="Ali M.I."/>
            <person name="Malik H.M.T."/>
            <person name="Ahmed I."/>
            <person name="Li A."/>
            <person name="Hailong Wang H."/>
            <person name="Zhang Y."/>
        </authorList>
    </citation>
    <scope>NUCLEOTIDE SEQUENCE</scope>
    <source>
        <strain evidence="8">Kala</strain>
    </source>
</reference>
<evidence type="ECO:0000256" key="5">
    <source>
        <dbReference type="SAM" id="SignalP"/>
    </source>
</evidence>
<dbReference type="InterPro" id="IPR029058">
    <property type="entry name" value="AB_hydrolase_fold"/>
</dbReference>
<dbReference type="InterPro" id="IPR000073">
    <property type="entry name" value="AB_hydrolase_1"/>
</dbReference>
<keyword evidence="9" id="KW-1185">Reference proteome</keyword>
<feature type="compositionally biased region" description="Acidic residues" evidence="4">
    <location>
        <begin position="387"/>
        <end position="400"/>
    </location>
</feature>
<accession>A0ABY6QRE8</accession>
<evidence type="ECO:0000313" key="8">
    <source>
        <dbReference type="EMBL" id="UZX20366.1"/>
    </source>
</evidence>
<dbReference type="GO" id="GO:0016787">
    <property type="term" value="F:hydrolase activity"/>
    <property type="evidence" value="ECO:0007669"/>
    <property type="project" value="UniProtKB-KW"/>
</dbReference>
<dbReference type="InterPro" id="IPR051601">
    <property type="entry name" value="Serine_prot/Carboxylest_S33"/>
</dbReference>
<dbReference type="Pfam" id="PF00561">
    <property type="entry name" value="Abhydrolase_1"/>
    <property type="match status" value="1"/>
</dbReference>
<comment type="similarity">
    <text evidence="1">Belongs to the peptidase S33 family.</text>
</comment>
<evidence type="ECO:0000256" key="4">
    <source>
        <dbReference type="SAM" id="MobiDB-lite"/>
    </source>
</evidence>
<keyword evidence="3 8" id="KW-0378">Hydrolase</keyword>
<feature type="compositionally biased region" description="Low complexity" evidence="4">
    <location>
        <begin position="401"/>
        <end position="410"/>
    </location>
</feature>
<dbReference type="Gene3D" id="3.40.50.1820">
    <property type="entry name" value="alpha/beta hydrolase"/>
    <property type="match status" value="1"/>
</dbReference>
<evidence type="ECO:0000256" key="1">
    <source>
        <dbReference type="ARBA" id="ARBA00010088"/>
    </source>
</evidence>
<dbReference type="Pfam" id="PF08386">
    <property type="entry name" value="Abhydrolase_4"/>
    <property type="match status" value="1"/>
</dbReference>
<gene>
    <name evidence="8" type="ORF">LDH80_06415</name>
</gene>
<feature type="compositionally biased region" description="Low complexity" evidence="4">
    <location>
        <begin position="50"/>
        <end position="60"/>
    </location>
</feature>
<evidence type="ECO:0000256" key="3">
    <source>
        <dbReference type="ARBA" id="ARBA00022801"/>
    </source>
</evidence>
<evidence type="ECO:0000313" key="9">
    <source>
        <dbReference type="Proteomes" id="UP001164506"/>
    </source>
</evidence>
<protein>
    <submittedName>
        <fullName evidence="8">Alpha/beta hydrolase</fullName>
    </submittedName>
</protein>
<dbReference type="EMBL" id="CP084204">
    <property type="protein sequence ID" value="UZX20366.1"/>
    <property type="molecule type" value="Genomic_DNA"/>
</dbReference>
<dbReference type="RefSeq" id="WP_229885659.1">
    <property type="nucleotide sequence ID" value="NZ_BMUH01000020.1"/>
</dbReference>
<feature type="domain" description="AB hydrolase-1" evidence="6">
    <location>
        <begin position="120"/>
        <end position="303"/>
    </location>
</feature>
<organism evidence="8 9">
    <name type="scientific">Streptomyces tanashiensis</name>
    <dbReference type="NCBI Taxonomy" id="67367"/>
    <lineage>
        <taxon>Bacteria</taxon>
        <taxon>Bacillati</taxon>
        <taxon>Actinomycetota</taxon>
        <taxon>Actinomycetes</taxon>
        <taxon>Kitasatosporales</taxon>
        <taxon>Streptomycetaceae</taxon>
        <taxon>Streptomyces</taxon>
    </lineage>
</organism>
<feature type="signal peptide" evidence="5">
    <location>
        <begin position="1"/>
        <end position="37"/>
    </location>
</feature>
<dbReference type="PANTHER" id="PTHR43248:SF29">
    <property type="entry name" value="TRIPEPTIDYL AMINOPEPTIDASE"/>
    <property type="match status" value="1"/>
</dbReference>
<feature type="region of interest" description="Disordered" evidence="4">
    <location>
        <begin position="40"/>
        <end position="60"/>
    </location>
</feature>
<keyword evidence="2 5" id="KW-0732">Signal</keyword>
<evidence type="ECO:0000259" key="7">
    <source>
        <dbReference type="Pfam" id="PF08386"/>
    </source>
</evidence>
<sequence>MILPRTDHPGEFLVFRTTARRRVLALALAVLGTTSLAACTTGPGQDGNRPRASAAPADPAARPDLRRFYGQKLSWRPCGGVQCASLTVPMDYARPGDGRTFVLPLARAATAVKGKRLGSLVLNPGGPGESGVKLVEDGVAEDLGRGVRERFDVVSFDPRGVGRSTPALTCLTGSRAEAEEAAVDEAPLLPRTDAERTAALAGARSQAAACRKASGPLLPHVGTQDAARDLDVLRAALGERRLTYVGWSYGTSLGTSYAEQFPRRVRAMVLDGAVDPSLDWRQRVLGQSTGFRDAVEEYAASCADVVGEGCPGASPEEIRALIDRLLERTRREPLPVDGSEDGLDAAGLVGALSLSMYTPEAQWEGLSEALRAADDGDGTRLAALAAGDEEAPDADAEGDAPDAGGVAEPASDVPEDNSEAALIAVNCLDVPHPRDPRAYWDALAPAREAAGDYGTSGVTSELVCEDWPAGTQRPHRVDAAGVPPVLVVGTTGDPATPYDEAVSLARQFPGGMLLSFDAPGHTGYGRDACVDRKVEAYLVSLTKVRPGTRCAS</sequence>
<feature type="chain" id="PRO_5045307382" evidence="5">
    <location>
        <begin position="38"/>
        <end position="552"/>
    </location>
</feature>
<dbReference type="InterPro" id="IPR013595">
    <property type="entry name" value="Pept_S33_TAP-like_C"/>
</dbReference>
<dbReference type="InterPro" id="IPR006311">
    <property type="entry name" value="TAT_signal"/>
</dbReference>
<name>A0ABY6QRE8_9ACTN</name>
<dbReference type="Proteomes" id="UP001164506">
    <property type="component" value="Chromosome"/>
</dbReference>
<dbReference type="SUPFAM" id="SSF53474">
    <property type="entry name" value="alpha/beta-Hydrolases"/>
    <property type="match status" value="1"/>
</dbReference>
<feature type="region of interest" description="Disordered" evidence="4">
    <location>
        <begin position="387"/>
        <end position="413"/>
    </location>
</feature>
<proteinExistence type="inferred from homology"/>
<evidence type="ECO:0000259" key="6">
    <source>
        <dbReference type="Pfam" id="PF00561"/>
    </source>
</evidence>
<dbReference type="GeneID" id="95599060"/>
<feature type="domain" description="Peptidase S33 tripeptidyl aminopeptidase-like C-terminal" evidence="7">
    <location>
        <begin position="454"/>
        <end position="550"/>
    </location>
</feature>
<dbReference type="PANTHER" id="PTHR43248">
    <property type="entry name" value="2-SUCCINYL-6-HYDROXY-2,4-CYCLOHEXADIENE-1-CARBOXYLATE SYNTHASE"/>
    <property type="match status" value="1"/>
</dbReference>
<evidence type="ECO:0000256" key="2">
    <source>
        <dbReference type="ARBA" id="ARBA00022729"/>
    </source>
</evidence>